<dbReference type="Proteomes" id="UP001165135">
    <property type="component" value="Unassembled WGS sequence"/>
</dbReference>
<organism evidence="2 3">
    <name type="scientific">Actinoallomurus iriomotensis</name>
    <dbReference type="NCBI Taxonomy" id="478107"/>
    <lineage>
        <taxon>Bacteria</taxon>
        <taxon>Bacillati</taxon>
        <taxon>Actinomycetota</taxon>
        <taxon>Actinomycetes</taxon>
        <taxon>Streptosporangiales</taxon>
        <taxon>Thermomonosporaceae</taxon>
        <taxon>Actinoallomurus</taxon>
    </lineage>
</organism>
<evidence type="ECO:0008006" key="4">
    <source>
        <dbReference type="Google" id="ProtNLM"/>
    </source>
</evidence>
<name>A0A9W6VUB5_9ACTN</name>
<gene>
    <name evidence="2" type="ORF">Airi01_067830</name>
</gene>
<protein>
    <recommendedName>
        <fullName evidence="4">DUF2690 domain-containing protein</fullName>
    </recommendedName>
</protein>
<dbReference type="RefSeq" id="WP_285629382.1">
    <property type="nucleotide sequence ID" value="NZ_BSTJ01000009.1"/>
</dbReference>
<dbReference type="EMBL" id="BSTJ01000009">
    <property type="protein sequence ID" value="GLY78516.1"/>
    <property type="molecule type" value="Genomic_DNA"/>
</dbReference>
<keyword evidence="1" id="KW-0732">Signal</keyword>
<proteinExistence type="predicted"/>
<dbReference type="AlphaFoldDB" id="A0A9W6VUB5"/>
<sequence length="169" mass="17924">MELKAPRRISALIAATAIGGGMAATAFAVSASADTGSRAGANSMAGICAKAHGKYKPHLVTSYKITGGDDSVHDIRGGTLQVWASSRCGTAWVTTVKLAKYSKQPYLTVASITSYDDKNHRWNAKKQTETTTRFSVESPTVTTGGVSELHVEGGFVGPYQFDSAHTFRH</sequence>
<feature type="chain" id="PRO_5040923979" description="DUF2690 domain-containing protein" evidence="1">
    <location>
        <begin position="29"/>
        <end position="169"/>
    </location>
</feature>
<evidence type="ECO:0000256" key="1">
    <source>
        <dbReference type="SAM" id="SignalP"/>
    </source>
</evidence>
<accession>A0A9W6VUB5</accession>
<comment type="caution">
    <text evidence="2">The sequence shown here is derived from an EMBL/GenBank/DDBJ whole genome shotgun (WGS) entry which is preliminary data.</text>
</comment>
<feature type="signal peptide" evidence="1">
    <location>
        <begin position="1"/>
        <end position="28"/>
    </location>
</feature>
<evidence type="ECO:0000313" key="3">
    <source>
        <dbReference type="Proteomes" id="UP001165135"/>
    </source>
</evidence>
<evidence type="ECO:0000313" key="2">
    <source>
        <dbReference type="EMBL" id="GLY78516.1"/>
    </source>
</evidence>
<reference evidence="2" key="1">
    <citation type="submission" date="2023-03" db="EMBL/GenBank/DDBJ databases">
        <title>Actinoallomurus iriomotensis NBRC 103681.</title>
        <authorList>
            <person name="Ichikawa N."/>
            <person name="Sato H."/>
            <person name="Tonouchi N."/>
        </authorList>
    </citation>
    <scope>NUCLEOTIDE SEQUENCE</scope>
    <source>
        <strain evidence="2">NBRC 103681</strain>
    </source>
</reference>